<keyword evidence="2" id="KW-0614">Plasmid</keyword>
<evidence type="ECO:0008006" key="3">
    <source>
        <dbReference type="Google" id="ProtNLM"/>
    </source>
</evidence>
<keyword evidence="1" id="KW-0472">Membrane</keyword>
<keyword evidence="1" id="KW-0812">Transmembrane</keyword>
<dbReference type="EMBL" id="CP159256">
    <property type="protein sequence ID" value="XCG52636.1"/>
    <property type="molecule type" value="Genomic_DNA"/>
</dbReference>
<evidence type="ECO:0000256" key="1">
    <source>
        <dbReference type="SAM" id="Phobius"/>
    </source>
</evidence>
<sequence length="151" mass="15656">MAAVVAASGLVYLAAAALDLPWVSWPVFFLSVVVITLVRLGLVPVEATWLLLAAAALFAAIGLARAVRRPIGDLPLQALAMTAFGGAAVVALVVSPFIGALLVAAGLFAHAGWDVFHHVKNKVVVRSMAEFCFVLDSVLGLAIVIVTLRGT</sequence>
<reference evidence="2" key="1">
    <citation type="submission" date="2024-06" db="EMBL/GenBank/DDBJ databases">
        <title>Mesorhizobium karijinii sp. nov., a symbiont of the iconic Swainsona formosa from arid Australia.</title>
        <authorList>
            <person name="Hill Y.J."/>
            <person name="Watkin E.L.J."/>
            <person name="O'Hara G.W."/>
            <person name="Terpolilli J."/>
            <person name="Tye M.L."/>
            <person name="Kohlmeier M.G."/>
        </authorList>
    </citation>
    <scope>NUCLEOTIDE SEQUENCE</scope>
    <source>
        <strain evidence="2">WSM2240</strain>
        <plasmid evidence="2">pMk2240A</plasmid>
    </source>
</reference>
<dbReference type="RefSeq" id="WP_353646840.1">
    <property type="nucleotide sequence ID" value="NZ_CP159256.1"/>
</dbReference>
<gene>
    <name evidence="2" type="ORF">ABVK50_31440</name>
</gene>
<keyword evidence="1" id="KW-1133">Transmembrane helix</keyword>
<evidence type="ECO:0000313" key="2">
    <source>
        <dbReference type="EMBL" id="XCG52636.1"/>
    </source>
</evidence>
<geneLocation type="plasmid" evidence="2">
    <name>pMk2240A</name>
</geneLocation>
<feature type="transmembrane region" description="Helical" evidence="1">
    <location>
        <begin position="79"/>
        <end position="108"/>
    </location>
</feature>
<feature type="transmembrane region" description="Helical" evidence="1">
    <location>
        <begin position="47"/>
        <end position="67"/>
    </location>
</feature>
<dbReference type="AlphaFoldDB" id="A0AAU8D1Q9"/>
<proteinExistence type="predicted"/>
<name>A0AAU8D1Q9_9HYPH</name>
<organism evidence="2">
    <name type="scientific">Mesorhizobium sp. WSM2240</name>
    <dbReference type="NCBI Taxonomy" id="3228851"/>
    <lineage>
        <taxon>Bacteria</taxon>
        <taxon>Pseudomonadati</taxon>
        <taxon>Pseudomonadota</taxon>
        <taxon>Alphaproteobacteria</taxon>
        <taxon>Hyphomicrobiales</taxon>
        <taxon>Phyllobacteriaceae</taxon>
        <taxon>Mesorhizobium</taxon>
    </lineage>
</organism>
<protein>
    <recommendedName>
        <fullName evidence="3">DUF4126 domain-containing protein</fullName>
    </recommendedName>
</protein>
<feature type="transmembrane region" description="Helical" evidence="1">
    <location>
        <begin position="128"/>
        <end position="148"/>
    </location>
</feature>
<accession>A0AAU8D1Q9</accession>